<keyword evidence="1" id="KW-0472">Membrane</keyword>
<feature type="transmembrane region" description="Helical" evidence="1">
    <location>
        <begin position="6"/>
        <end position="25"/>
    </location>
</feature>
<protein>
    <submittedName>
        <fullName evidence="2">Uncharacterized protein</fullName>
    </submittedName>
</protein>
<evidence type="ECO:0000313" key="2">
    <source>
        <dbReference type="EMBL" id="CAG6761461.1"/>
    </source>
</evidence>
<dbReference type="AlphaFoldDB" id="A0A8D9A9X7"/>
<accession>A0A8D9A9X7</accession>
<name>A0A8D9A9X7_9HEMI</name>
<dbReference type="EMBL" id="HBUF01559255">
    <property type="protein sequence ID" value="CAG6761461.1"/>
    <property type="molecule type" value="Transcribed_RNA"/>
</dbReference>
<keyword evidence="1" id="KW-0812">Transmembrane</keyword>
<proteinExistence type="predicted"/>
<organism evidence="2">
    <name type="scientific">Cacopsylla melanoneura</name>
    <dbReference type="NCBI Taxonomy" id="428564"/>
    <lineage>
        <taxon>Eukaryota</taxon>
        <taxon>Metazoa</taxon>
        <taxon>Ecdysozoa</taxon>
        <taxon>Arthropoda</taxon>
        <taxon>Hexapoda</taxon>
        <taxon>Insecta</taxon>
        <taxon>Pterygota</taxon>
        <taxon>Neoptera</taxon>
        <taxon>Paraneoptera</taxon>
        <taxon>Hemiptera</taxon>
        <taxon>Sternorrhyncha</taxon>
        <taxon>Psylloidea</taxon>
        <taxon>Psyllidae</taxon>
        <taxon>Psyllinae</taxon>
        <taxon>Cacopsylla</taxon>
    </lineage>
</organism>
<reference evidence="2" key="1">
    <citation type="submission" date="2021-05" db="EMBL/GenBank/DDBJ databases">
        <authorList>
            <person name="Alioto T."/>
            <person name="Alioto T."/>
            <person name="Gomez Garrido J."/>
        </authorList>
    </citation>
    <scope>NUCLEOTIDE SEQUENCE</scope>
</reference>
<sequence length="213" mass="24524">MSNYHQVFFYFLCVFILIIIDGVKFRRDLKIFMRYNVKVNMFPPDTIFAYADGFRLNWDIVGPKKQGRSLTSPGNTAFKEHGTSLPSPHYTEYYMNSSEDRVSSLDRSNELSLDSSAKRIISSVFNKDNLMSSLESLLFTYNHNGTACLQRAKCEAHFMRQPHDILTHLYLELFGPDPNEPEVDTCEIISTTHECSISLLHWITSLETAAEFL</sequence>
<evidence type="ECO:0000256" key="1">
    <source>
        <dbReference type="SAM" id="Phobius"/>
    </source>
</evidence>
<keyword evidence="1" id="KW-1133">Transmembrane helix</keyword>